<proteinExistence type="predicted"/>
<sequence length="183" mass="18918">MAAADTQPTAGAPAGQVRSSSMRGRRVCSPCVFSQPFRATGCSSSPGGQVCSLVSAIQTILARVPQGALVSPGGPGPVPWHGPPGHALLAPPLRAVQSRTSALGPSPPKARPGCPRPRRLSSSLSEPVKRRWGVQQITTPHPWGAANAHHSSGVFHGPPQPAPGRSWRYARPWGLASVPHLAG</sequence>
<keyword evidence="3" id="KW-1185">Reference proteome</keyword>
<evidence type="ECO:0000256" key="1">
    <source>
        <dbReference type="SAM" id="MobiDB-lite"/>
    </source>
</evidence>
<reference evidence="2" key="1">
    <citation type="journal article" date="2022" name="bioRxiv">
        <title>Sequencing and chromosome-scale assembly of the giantPleurodeles waltlgenome.</title>
        <authorList>
            <person name="Brown T."/>
            <person name="Elewa A."/>
            <person name="Iarovenko S."/>
            <person name="Subramanian E."/>
            <person name="Araus A.J."/>
            <person name="Petzold A."/>
            <person name="Susuki M."/>
            <person name="Suzuki K.-i.T."/>
            <person name="Hayashi T."/>
            <person name="Toyoda A."/>
            <person name="Oliveira C."/>
            <person name="Osipova E."/>
            <person name="Leigh N.D."/>
            <person name="Simon A."/>
            <person name="Yun M.H."/>
        </authorList>
    </citation>
    <scope>NUCLEOTIDE SEQUENCE</scope>
    <source>
        <strain evidence="2">20211129_DDA</strain>
        <tissue evidence="2">Liver</tissue>
    </source>
</reference>
<dbReference type="Proteomes" id="UP001066276">
    <property type="component" value="Chromosome 3_1"/>
</dbReference>
<name>A0AAV7UK11_PLEWA</name>
<comment type="caution">
    <text evidence="2">The sequence shown here is derived from an EMBL/GenBank/DDBJ whole genome shotgun (WGS) entry which is preliminary data.</text>
</comment>
<organism evidence="2 3">
    <name type="scientific">Pleurodeles waltl</name>
    <name type="common">Iberian ribbed newt</name>
    <dbReference type="NCBI Taxonomy" id="8319"/>
    <lineage>
        <taxon>Eukaryota</taxon>
        <taxon>Metazoa</taxon>
        <taxon>Chordata</taxon>
        <taxon>Craniata</taxon>
        <taxon>Vertebrata</taxon>
        <taxon>Euteleostomi</taxon>
        <taxon>Amphibia</taxon>
        <taxon>Batrachia</taxon>
        <taxon>Caudata</taxon>
        <taxon>Salamandroidea</taxon>
        <taxon>Salamandridae</taxon>
        <taxon>Pleurodelinae</taxon>
        <taxon>Pleurodeles</taxon>
    </lineage>
</organism>
<evidence type="ECO:0000313" key="3">
    <source>
        <dbReference type="Proteomes" id="UP001066276"/>
    </source>
</evidence>
<protein>
    <submittedName>
        <fullName evidence="2">Uncharacterized protein</fullName>
    </submittedName>
</protein>
<feature type="region of interest" description="Disordered" evidence="1">
    <location>
        <begin position="96"/>
        <end position="129"/>
    </location>
</feature>
<gene>
    <name evidence="2" type="ORF">NDU88_005898</name>
</gene>
<evidence type="ECO:0000313" key="2">
    <source>
        <dbReference type="EMBL" id="KAJ1189147.1"/>
    </source>
</evidence>
<dbReference type="AlphaFoldDB" id="A0AAV7UK11"/>
<feature type="region of interest" description="Disordered" evidence="1">
    <location>
        <begin position="1"/>
        <end position="24"/>
    </location>
</feature>
<accession>A0AAV7UK11</accession>
<dbReference type="EMBL" id="JANPWB010000005">
    <property type="protein sequence ID" value="KAJ1189147.1"/>
    <property type="molecule type" value="Genomic_DNA"/>
</dbReference>